<dbReference type="Pfam" id="PF00092">
    <property type="entry name" value="VWA"/>
    <property type="match status" value="1"/>
</dbReference>
<name>A0A811PJJ0_9POAL</name>
<dbReference type="Pfam" id="PF14624">
    <property type="entry name" value="Vwaint"/>
    <property type="match status" value="1"/>
</dbReference>
<protein>
    <recommendedName>
        <fullName evidence="2">VWFA domain-containing protein</fullName>
    </recommendedName>
</protein>
<dbReference type="Proteomes" id="UP000604825">
    <property type="component" value="Unassembled WGS sequence"/>
</dbReference>
<sequence length="515" mass="55073">MSTAAAFPHYAPPPPAGGSMFPDDEPLDAQIPRAPKAEATNNGGGALVLSTQCEFPALGRSASRDKFSVLVHARAPADVARAPLDLVTVLVVSVSMEGEKLELLKQAMCFVIDQLGPAYRLSAVTFSGYAVRRIRLSRMTDDGKASAKLTVVSLVVEWTGTNIGEGLRVGAEVLVSRRQKNAVASMILLSDGEDTFLRALLPNGAMRYMDLVPPVFAHPGSRPGPIHTLGFGAKHDAAAFHTIAEATGGTFSFVENHAAIQDSFAQCIGGLLSVAVQQARIAVSCLHRGVRVQVVKSGSYGNTVGADGRAASIDVGELYDDEERRFMMLLYVPRARSTEEVTRLLKRPLELTYMPPPSMAVERERVRLAATEGIAAARAAADGGQHSGAAHILESKVKAVEQSAPGAAGDPALEALKEELRDLSLSVGDRRKYEQTGRALLLAGMSSHAQQRASAMGMDVQSTSKARAYLTPKMEEMVEMSRESKKKRGNANGQQPDGTSRQTKQVKVEIFTIKD</sequence>
<dbReference type="OrthoDB" id="687730at2759"/>
<dbReference type="EMBL" id="CAJGYO010000007">
    <property type="protein sequence ID" value="CAD6247591.1"/>
    <property type="molecule type" value="Genomic_DNA"/>
</dbReference>
<dbReference type="Gene3D" id="3.40.50.410">
    <property type="entry name" value="von Willebrand factor, type A domain"/>
    <property type="match status" value="1"/>
</dbReference>
<feature type="region of interest" description="Disordered" evidence="1">
    <location>
        <begin position="476"/>
        <end position="515"/>
    </location>
</feature>
<organism evidence="3 4">
    <name type="scientific">Miscanthus lutarioriparius</name>
    <dbReference type="NCBI Taxonomy" id="422564"/>
    <lineage>
        <taxon>Eukaryota</taxon>
        <taxon>Viridiplantae</taxon>
        <taxon>Streptophyta</taxon>
        <taxon>Embryophyta</taxon>
        <taxon>Tracheophyta</taxon>
        <taxon>Spermatophyta</taxon>
        <taxon>Magnoliopsida</taxon>
        <taxon>Liliopsida</taxon>
        <taxon>Poales</taxon>
        <taxon>Poaceae</taxon>
        <taxon>PACMAD clade</taxon>
        <taxon>Panicoideae</taxon>
        <taxon>Andropogonodae</taxon>
        <taxon>Andropogoneae</taxon>
        <taxon>Saccharinae</taxon>
        <taxon>Miscanthus</taxon>
    </lineage>
</organism>
<feature type="compositionally biased region" description="Polar residues" evidence="1">
    <location>
        <begin position="491"/>
        <end position="505"/>
    </location>
</feature>
<comment type="caution">
    <text evidence="3">The sequence shown here is derived from an EMBL/GenBank/DDBJ whole genome shotgun (WGS) entry which is preliminary data.</text>
</comment>
<feature type="domain" description="VWFA" evidence="2">
    <location>
        <begin position="85"/>
        <end position="268"/>
    </location>
</feature>
<evidence type="ECO:0000313" key="4">
    <source>
        <dbReference type="Proteomes" id="UP000604825"/>
    </source>
</evidence>
<dbReference type="InterPro" id="IPR032838">
    <property type="entry name" value="Vwaint_dom"/>
</dbReference>
<dbReference type="InterPro" id="IPR036465">
    <property type="entry name" value="vWFA_dom_sf"/>
</dbReference>
<dbReference type="PROSITE" id="PS50234">
    <property type="entry name" value="VWFA"/>
    <property type="match status" value="1"/>
</dbReference>
<dbReference type="PANTHER" id="PTHR10579:SF51">
    <property type="entry name" value="ZINC FINGER (C3HC4-TYPE RING FINGER) FAMILY PROTEIN"/>
    <property type="match status" value="1"/>
</dbReference>
<dbReference type="PANTHER" id="PTHR10579">
    <property type="entry name" value="CALCIUM-ACTIVATED CHLORIDE CHANNEL REGULATOR"/>
    <property type="match status" value="1"/>
</dbReference>
<dbReference type="SMART" id="SM00327">
    <property type="entry name" value="VWA"/>
    <property type="match status" value="1"/>
</dbReference>
<dbReference type="AlphaFoldDB" id="A0A811PJJ0"/>
<proteinExistence type="predicted"/>
<reference evidence="3" key="1">
    <citation type="submission" date="2020-10" db="EMBL/GenBank/DDBJ databases">
        <authorList>
            <person name="Han B."/>
            <person name="Lu T."/>
            <person name="Zhao Q."/>
            <person name="Huang X."/>
            <person name="Zhao Y."/>
        </authorList>
    </citation>
    <scope>NUCLEOTIDE SEQUENCE</scope>
</reference>
<dbReference type="InterPro" id="IPR002035">
    <property type="entry name" value="VWF_A"/>
</dbReference>
<feature type="region of interest" description="Disordered" evidence="1">
    <location>
        <begin position="1"/>
        <end position="29"/>
    </location>
</feature>
<dbReference type="InterPro" id="IPR051266">
    <property type="entry name" value="CLCR"/>
</dbReference>
<dbReference type="SUPFAM" id="SSF53300">
    <property type="entry name" value="vWA-like"/>
    <property type="match status" value="1"/>
</dbReference>
<evidence type="ECO:0000313" key="3">
    <source>
        <dbReference type="EMBL" id="CAD6247591.1"/>
    </source>
</evidence>
<gene>
    <name evidence="3" type="ORF">NCGR_LOCUS31776</name>
</gene>
<accession>A0A811PJJ0</accession>
<evidence type="ECO:0000256" key="1">
    <source>
        <dbReference type="SAM" id="MobiDB-lite"/>
    </source>
</evidence>
<keyword evidence="4" id="KW-1185">Reference proteome</keyword>
<evidence type="ECO:0000259" key="2">
    <source>
        <dbReference type="PROSITE" id="PS50234"/>
    </source>
</evidence>